<organism evidence="2 3">
    <name type="scientific">Posidoniimonas corsicana</name>
    <dbReference type="NCBI Taxonomy" id="1938618"/>
    <lineage>
        <taxon>Bacteria</taxon>
        <taxon>Pseudomonadati</taxon>
        <taxon>Planctomycetota</taxon>
        <taxon>Planctomycetia</taxon>
        <taxon>Pirellulales</taxon>
        <taxon>Lacipirellulaceae</taxon>
        <taxon>Posidoniimonas</taxon>
    </lineage>
</organism>
<gene>
    <name evidence="2" type="ORF">KOR34_35740</name>
</gene>
<accession>A0A5C5V605</accession>
<evidence type="ECO:0000256" key="1">
    <source>
        <dbReference type="SAM" id="Phobius"/>
    </source>
</evidence>
<reference evidence="2 3" key="1">
    <citation type="submission" date="2019-02" db="EMBL/GenBank/DDBJ databases">
        <title>Deep-cultivation of Planctomycetes and their phenomic and genomic characterization uncovers novel biology.</title>
        <authorList>
            <person name="Wiegand S."/>
            <person name="Jogler M."/>
            <person name="Boedeker C."/>
            <person name="Pinto D."/>
            <person name="Vollmers J."/>
            <person name="Rivas-Marin E."/>
            <person name="Kohn T."/>
            <person name="Peeters S.H."/>
            <person name="Heuer A."/>
            <person name="Rast P."/>
            <person name="Oberbeckmann S."/>
            <person name="Bunk B."/>
            <person name="Jeske O."/>
            <person name="Meyerdierks A."/>
            <person name="Storesund J.E."/>
            <person name="Kallscheuer N."/>
            <person name="Luecker S."/>
            <person name="Lage O.M."/>
            <person name="Pohl T."/>
            <person name="Merkel B.J."/>
            <person name="Hornburger P."/>
            <person name="Mueller R.-W."/>
            <person name="Bruemmer F."/>
            <person name="Labrenz M."/>
            <person name="Spormann A.M."/>
            <person name="Op Den Camp H."/>
            <person name="Overmann J."/>
            <person name="Amann R."/>
            <person name="Jetten M.S.M."/>
            <person name="Mascher T."/>
            <person name="Medema M.H."/>
            <person name="Devos D.P."/>
            <person name="Kaster A.-K."/>
            <person name="Ovreas L."/>
            <person name="Rohde M."/>
            <person name="Galperin M.Y."/>
            <person name="Jogler C."/>
        </authorList>
    </citation>
    <scope>NUCLEOTIDE SEQUENCE [LARGE SCALE GENOMIC DNA]</scope>
    <source>
        <strain evidence="2 3">KOR34</strain>
    </source>
</reference>
<dbReference type="RefSeq" id="WP_146566615.1">
    <property type="nucleotide sequence ID" value="NZ_SIHJ01000002.1"/>
</dbReference>
<keyword evidence="1" id="KW-1133">Transmembrane helix</keyword>
<keyword evidence="1" id="KW-0812">Transmembrane</keyword>
<evidence type="ECO:0000313" key="2">
    <source>
        <dbReference type="EMBL" id="TWT33741.1"/>
    </source>
</evidence>
<dbReference type="OrthoDB" id="286367at2"/>
<keyword evidence="3" id="KW-1185">Reference proteome</keyword>
<dbReference type="Proteomes" id="UP000316714">
    <property type="component" value="Unassembled WGS sequence"/>
</dbReference>
<proteinExistence type="predicted"/>
<protein>
    <submittedName>
        <fullName evidence="2">Uncharacterized protein</fullName>
    </submittedName>
</protein>
<dbReference type="EMBL" id="SIHJ01000002">
    <property type="protein sequence ID" value="TWT33741.1"/>
    <property type="molecule type" value="Genomic_DNA"/>
</dbReference>
<dbReference type="AlphaFoldDB" id="A0A5C5V605"/>
<sequence>MHTFWGGLMIAIGLLMSWWAAARSDFVVYRLLVARSRLLWGDRVHAFHFVAGLLVALCGLLMVLGVFG</sequence>
<name>A0A5C5V605_9BACT</name>
<evidence type="ECO:0000313" key="3">
    <source>
        <dbReference type="Proteomes" id="UP000316714"/>
    </source>
</evidence>
<keyword evidence="1" id="KW-0472">Membrane</keyword>
<comment type="caution">
    <text evidence="2">The sequence shown here is derived from an EMBL/GenBank/DDBJ whole genome shotgun (WGS) entry which is preliminary data.</text>
</comment>
<feature type="transmembrane region" description="Helical" evidence="1">
    <location>
        <begin position="46"/>
        <end position="67"/>
    </location>
</feature>